<evidence type="ECO:0000313" key="2">
    <source>
        <dbReference type="EMBL" id="GAJ20933.1"/>
    </source>
</evidence>
<sequence>VKVEELRGKARRAIEGPERRGRPRVRSNPQQRHSIRRARAAARERGTGD</sequence>
<reference evidence="2" key="1">
    <citation type="journal article" date="2014" name="Front. Microbiol.">
        <title>High frequency of phylogenetically diverse reductive dehalogenase-homologous genes in deep subseafloor sedimentary metagenomes.</title>
        <authorList>
            <person name="Kawai M."/>
            <person name="Futagami T."/>
            <person name="Toyoda A."/>
            <person name="Takaki Y."/>
            <person name="Nishi S."/>
            <person name="Hori S."/>
            <person name="Arai W."/>
            <person name="Tsubouchi T."/>
            <person name="Morono Y."/>
            <person name="Uchiyama I."/>
            <person name="Ito T."/>
            <person name="Fujiyama A."/>
            <person name="Inagaki F."/>
            <person name="Takami H."/>
        </authorList>
    </citation>
    <scope>NUCLEOTIDE SEQUENCE</scope>
    <source>
        <strain evidence="2">Expedition CK06-06</strain>
    </source>
</reference>
<feature type="non-terminal residue" evidence="2">
    <location>
        <position position="1"/>
    </location>
</feature>
<dbReference type="AlphaFoldDB" id="X1UTU3"/>
<gene>
    <name evidence="2" type="ORF">S12H4_55364</name>
</gene>
<organism evidence="2">
    <name type="scientific">marine sediment metagenome</name>
    <dbReference type="NCBI Taxonomy" id="412755"/>
    <lineage>
        <taxon>unclassified sequences</taxon>
        <taxon>metagenomes</taxon>
        <taxon>ecological metagenomes</taxon>
    </lineage>
</organism>
<feature type="compositionally biased region" description="Basic and acidic residues" evidence="1">
    <location>
        <begin position="1"/>
        <end position="20"/>
    </location>
</feature>
<evidence type="ECO:0000256" key="1">
    <source>
        <dbReference type="SAM" id="MobiDB-lite"/>
    </source>
</evidence>
<name>X1UTU3_9ZZZZ</name>
<proteinExistence type="predicted"/>
<feature type="region of interest" description="Disordered" evidence="1">
    <location>
        <begin position="1"/>
        <end position="49"/>
    </location>
</feature>
<dbReference type="EMBL" id="BARW01035511">
    <property type="protein sequence ID" value="GAJ20933.1"/>
    <property type="molecule type" value="Genomic_DNA"/>
</dbReference>
<comment type="caution">
    <text evidence="2">The sequence shown here is derived from an EMBL/GenBank/DDBJ whole genome shotgun (WGS) entry which is preliminary data.</text>
</comment>
<protein>
    <submittedName>
        <fullName evidence="2">Uncharacterized protein</fullName>
    </submittedName>
</protein>
<accession>X1UTU3</accession>